<protein>
    <submittedName>
        <fullName evidence="1">Uncharacterized protein</fullName>
    </submittedName>
</protein>
<dbReference type="EMBL" id="MT141741">
    <property type="protein sequence ID" value="QJA69851.1"/>
    <property type="molecule type" value="Genomic_DNA"/>
</dbReference>
<name>A0A6M3JLB8_9ZZZZ</name>
<evidence type="ECO:0000313" key="1">
    <source>
        <dbReference type="EMBL" id="QJA69851.1"/>
    </source>
</evidence>
<organism evidence="1">
    <name type="scientific">viral metagenome</name>
    <dbReference type="NCBI Taxonomy" id="1070528"/>
    <lineage>
        <taxon>unclassified sequences</taxon>
        <taxon>metagenomes</taxon>
        <taxon>organismal metagenomes</taxon>
    </lineage>
</organism>
<proteinExistence type="predicted"/>
<accession>A0A6M3JLB8</accession>
<sequence length="57" mass="6536">MADIKGKIRELKVHNIALFVENEQLKTANTQAEEIIIQLRKERNYWHEMATKGGGNG</sequence>
<reference evidence="1" key="1">
    <citation type="submission" date="2020-03" db="EMBL/GenBank/DDBJ databases">
        <title>The deep terrestrial virosphere.</title>
        <authorList>
            <person name="Holmfeldt K."/>
            <person name="Nilsson E."/>
            <person name="Simone D."/>
            <person name="Lopez-Fernandez M."/>
            <person name="Wu X."/>
            <person name="de Brujin I."/>
            <person name="Lundin D."/>
            <person name="Andersson A."/>
            <person name="Bertilsson S."/>
            <person name="Dopson M."/>
        </authorList>
    </citation>
    <scope>NUCLEOTIDE SEQUENCE</scope>
    <source>
        <strain evidence="1">MM415A04229</strain>
    </source>
</reference>
<dbReference type="AlphaFoldDB" id="A0A6M3JLB8"/>
<gene>
    <name evidence="1" type="ORF">MM415A04229_0009</name>
</gene>